<reference evidence="2" key="1">
    <citation type="submission" date="2021-02" db="EMBL/GenBank/DDBJ databases">
        <authorList>
            <person name="Nowell W R."/>
        </authorList>
    </citation>
    <scope>NUCLEOTIDE SEQUENCE</scope>
</reference>
<organism evidence="2 3">
    <name type="scientific">Adineta ricciae</name>
    <name type="common">Rotifer</name>
    <dbReference type="NCBI Taxonomy" id="249248"/>
    <lineage>
        <taxon>Eukaryota</taxon>
        <taxon>Metazoa</taxon>
        <taxon>Spiralia</taxon>
        <taxon>Gnathifera</taxon>
        <taxon>Rotifera</taxon>
        <taxon>Eurotatoria</taxon>
        <taxon>Bdelloidea</taxon>
        <taxon>Adinetida</taxon>
        <taxon>Adinetidae</taxon>
        <taxon>Adineta</taxon>
    </lineage>
</organism>
<feature type="region of interest" description="Disordered" evidence="1">
    <location>
        <begin position="613"/>
        <end position="648"/>
    </location>
</feature>
<protein>
    <recommendedName>
        <fullName evidence="4">DUF4371 domain-containing protein</fullName>
    </recommendedName>
</protein>
<dbReference type="SUPFAM" id="SSF53098">
    <property type="entry name" value="Ribonuclease H-like"/>
    <property type="match status" value="1"/>
</dbReference>
<sequence>MFPSKETVNCLYCEWTGRKDKLASHCNTYHPGFKIEKRTNVNDAIEDSPTLDQTQVTTVSSLTSPETTTSSFTSPVTTSIVPSPFSASNEHQVQQQLFYMSEQILNLSTKFDSLFGTKSSISTIKEANEGEELDVMLNEIKSSDDLYKLKNFEINSQMELMTCLSCSKHKTHAPKQLQSTIKSSFGVFRFIEQDGGYNQTQKFRDLKKSIRFHLSNSLHIWCARKEQKEKEEADDVMRKNEKAGYNIGRIALFCIRTGLGGLKFVESVNLIDLCGGTVGNYRHSRYIYDRLRSVMAEEMKLKITEYLVRVDPVLQHSVPFGVTFDKVTLLKRSIQTTLLITFVDGVLTPIYLQSPLCKTELSGKELVDNCIHVMNSFGLTKKMLQQQLSGCAVDGAYIHLNIDKHLSSALEMNSEWLTVSWDCAHLLELAINDVKRQRKFVWINNFIKLCAALMRKYSYGKQYEILLETAQYLDEDILASKQFHTTRFVSSERRVYETILRDWRSLHEVQEEEDQLNALSHGDVSTRTRRAYTVLHEGTGSENTLKLDDISSIDFVGKLLGLNDVYSLIVKSSMSIQMVNTFPWEYSYALEKLKKSLSAYAAEVEKLSNTLNNTQEMEDVDEVPFATQKAPLDDDEEGGESPERENEAFDEVTLTSTHLSLHYNDLLRGEFQGRPVTRKAVEHDLDDPTLYFREKLVDFCQALRTSIDTRFEEAPAIFETMAKCLDVAALYQEVILAKRGDVLQYGQSSFQSLLDFTKNSSKYIKIDSILLHDQYLKWKKRCLTELKDKENWNVWTKDDRISTTKVMKSFLTNRDLASGIEQFLHLYSLMVVKIRNESAASILKQHIHSNRVLDHESLDEEVMLHWNAPPLHLADPFIKSSLDNYFYQLKDKIWVFFKKTDHNRLFKLVSPGSVVSNRLRKQQVQRIPMLFCTSDYIFLIYKDTAKQTQSATSPRTNHRTQYLRKWEQTPEAQFKSYVYDNLGGKENVWCTTGMKTLSLDKIKQHKENSEVHKQAEAQELLVPSRLQPDWHVTKQKEVEKHERAVQNLMLSCIYLIQIDSPLACIESLCNLLEKLEVQLLPAQTSGVSYRNNDAAIEFLNHIANYLHEELVEKIQSSPVVGMSNLIKTTEKSCIVFARYIDNYEEKTAYYGLLDLEGNGTTNNIVESLNCLWGKDDINVSKSCWFASDNASTFTGVNEGVVAKLRRHFDCEWLESNSCAAHTFNLVGSQACYQPKPEATKESPVLHESIYNFENTMSKIYNYFSRKIPELKFKKIFDIRWSSIQGCIKPVILNIQPSSQSLLAYLQETATDYNLSLGERESAQDLLKLVLNDEFLFSLHFHYDLHGTVLGPLTKIMQNDKLTYYTLMQNVDEKRKILENWKDLSTSTVTLALLDYVQSTAAQSYGGFQLILGDRDSFFKNCSDHVHRLLNELDRQFARSKLQEGLSVLFDPQCLIANKKYIGNVNYGRNELDFVRQKYKKFPGFDSNLVRNEWESLKQSLNDFTNNFGPGQNV</sequence>
<evidence type="ECO:0000256" key="1">
    <source>
        <dbReference type="SAM" id="MobiDB-lite"/>
    </source>
</evidence>
<gene>
    <name evidence="2" type="ORF">XAT740_LOCUS20016</name>
</gene>
<dbReference type="EMBL" id="CAJNOR010001382">
    <property type="protein sequence ID" value="CAF1133230.1"/>
    <property type="molecule type" value="Genomic_DNA"/>
</dbReference>
<evidence type="ECO:0008006" key="4">
    <source>
        <dbReference type="Google" id="ProtNLM"/>
    </source>
</evidence>
<proteinExistence type="predicted"/>
<name>A0A814RFE5_ADIRI</name>
<evidence type="ECO:0000313" key="3">
    <source>
        <dbReference type="Proteomes" id="UP000663828"/>
    </source>
</evidence>
<comment type="caution">
    <text evidence="2">The sequence shown here is derived from an EMBL/GenBank/DDBJ whole genome shotgun (WGS) entry which is preliminary data.</text>
</comment>
<dbReference type="Proteomes" id="UP000663828">
    <property type="component" value="Unassembled WGS sequence"/>
</dbReference>
<evidence type="ECO:0000313" key="2">
    <source>
        <dbReference type="EMBL" id="CAF1133230.1"/>
    </source>
</evidence>
<accession>A0A814RFE5</accession>
<dbReference type="PANTHER" id="PTHR46880:SF5">
    <property type="entry name" value="DUF4371 DOMAIN-CONTAINING PROTEIN"/>
    <property type="match status" value="1"/>
</dbReference>
<dbReference type="InterPro" id="IPR012337">
    <property type="entry name" value="RNaseH-like_sf"/>
</dbReference>
<dbReference type="PANTHER" id="PTHR46880">
    <property type="entry name" value="RAS-ASSOCIATING DOMAIN-CONTAINING PROTEIN"/>
    <property type="match status" value="1"/>
</dbReference>
<keyword evidence="3" id="KW-1185">Reference proteome</keyword>